<dbReference type="InterPro" id="IPR018502">
    <property type="entry name" value="Annexin_repeat"/>
</dbReference>
<dbReference type="GO" id="GO:0001786">
    <property type="term" value="F:phosphatidylserine binding"/>
    <property type="evidence" value="ECO:0007669"/>
    <property type="project" value="TreeGrafter"/>
</dbReference>
<keyword evidence="11" id="KW-0969">Cilium</keyword>
<evidence type="ECO:0000256" key="11">
    <source>
        <dbReference type="ARBA" id="ARBA00023069"/>
    </source>
</evidence>
<dbReference type="GO" id="GO:0005509">
    <property type="term" value="F:calcium ion binding"/>
    <property type="evidence" value="ECO:0007669"/>
    <property type="project" value="InterPro"/>
</dbReference>
<dbReference type="FunFam" id="1.10.220.10:FF:000001">
    <property type="entry name" value="Annexin"/>
    <property type="match status" value="1"/>
</dbReference>
<dbReference type="AlphaFoldDB" id="A0A8B9MWI4"/>
<dbReference type="GO" id="GO:0016323">
    <property type="term" value="C:basolateral plasma membrane"/>
    <property type="evidence" value="ECO:0007669"/>
    <property type="project" value="UniProtKB-SubCell"/>
</dbReference>
<keyword evidence="14" id="KW-0966">Cell projection</keyword>
<comment type="function">
    <text evidence="17">Calcium/phospholipid-binding protein which promotes membrane fusion and is involved in exocytosis. This protein regulates phospholipase A2 activity. It seems to bind from two to four calcium ions with high affinity.</text>
</comment>
<evidence type="ECO:0000256" key="10">
    <source>
        <dbReference type="ARBA" id="ARBA00023005"/>
    </source>
</evidence>
<comment type="function">
    <text evidence="16">May associate with CD21. May regulate the release of Ca(2+) from intracellular stores.</text>
</comment>
<dbReference type="GO" id="GO:0005634">
    <property type="term" value="C:nucleus"/>
    <property type="evidence" value="ECO:0007669"/>
    <property type="project" value="UniProtKB-SubCell"/>
</dbReference>
<feature type="region of interest" description="Disordered" evidence="19">
    <location>
        <begin position="717"/>
        <end position="758"/>
    </location>
</feature>
<evidence type="ECO:0000256" key="18">
    <source>
        <dbReference type="RuleBase" id="RU003540"/>
    </source>
</evidence>
<evidence type="ECO:0000256" key="3">
    <source>
        <dbReference type="ARBA" id="ARBA00004187"/>
    </source>
</evidence>
<dbReference type="PROSITE" id="PS00223">
    <property type="entry name" value="ANNEXIN_1"/>
    <property type="match status" value="4"/>
</dbReference>
<keyword evidence="7" id="KW-0963">Cytoplasm</keyword>
<dbReference type="PROSITE" id="PS51897">
    <property type="entry name" value="ANNEXIN_2"/>
    <property type="match status" value="5"/>
</dbReference>
<dbReference type="GO" id="GO:0051560">
    <property type="term" value="P:mitochondrial calcium ion homeostasis"/>
    <property type="evidence" value="ECO:0007669"/>
    <property type="project" value="TreeGrafter"/>
</dbReference>
<dbReference type="FunFam" id="1.10.220.10:FF:000004">
    <property type="entry name" value="Annexin"/>
    <property type="match status" value="2"/>
</dbReference>
<dbReference type="GO" id="GO:0097190">
    <property type="term" value="P:apoptotic signaling pathway"/>
    <property type="evidence" value="ECO:0007669"/>
    <property type="project" value="TreeGrafter"/>
</dbReference>
<keyword evidence="10" id="KW-0593">Phospholipase A2 inhibitor</keyword>
<dbReference type="FunFam" id="1.10.220.10:FF:000003">
    <property type="entry name" value="Annexin"/>
    <property type="match status" value="1"/>
</dbReference>
<keyword evidence="9 18" id="KW-0106">Calcium</keyword>
<comment type="subcellular location">
    <subcellularLocation>
        <location evidence="3">Basolateral cell membrane</location>
    </subcellularLocation>
    <subcellularLocation>
        <location evidence="2">Cell projection</location>
        <location evidence="2">Cilium</location>
    </subcellularLocation>
    <subcellularLocation>
        <location evidence="5">Cytoplasm</location>
    </subcellularLocation>
    <subcellularLocation>
        <location evidence="4">Melanosome</location>
    </subcellularLocation>
    <subcellularLocation>
        <location evidence="1">Nucleus</location>
    </subcellularLocation>
</comment>
<dbReference type="PRINTS" id="PR00202">
    <property type="entry name" value="ANNEXINVI"/>
</dbReference>
<name>A0A8B9MWI4_9AVES</name>
<dbReference type="GO" id="GO:0034704">
    <property type="term" value="C:calcium channel complex"/>
    <property type="evidence" value="ECO:0007669"/>
    <property type="project" value="UniProtKB-ARBA"/>
</dbReference>
<dbReference type="GO" id="GO:0005929">
    <property type="term" value="C:cilium"/>
    <property type="evidence" value="ECO:0007669"/>
    <property type="project" value="UniProtKB-SubCell"/>
</dbReference>
<dbReference type="SMART" id="SM00335">
    <property type="entry name" value="ANX"/>
    <property type="match status" value="5"/>
</dbReference>
<evidence type="ECO:0000256" key="12">
    <source>
        <dbReference type="ARBA" id="ARBA00023216"/>
    </source>
</evidence>
<proteinExistence type="inferred from homology"/>
<evidence type="ECO:0000256" key="17">
    <source>
        <dbReference type="ARBA" id="ARBA00056830"/>
    </source>
</evidence>
<organism evidence="20 21">
    <name type="scientific">Accipiter nisus</name>
    <name type="common">Eurasian sparrowhawk</name>
    <dbReference type="NCBI Taxonomy" id="211598"/>
    <lineage>
        <taxon>Eukaryota</taxon>
        <taxon>Metazoa</taxon>
        <taxon>Chordata</taxon>
        <taxon>Craniata</taxon>
        <taxon>Vertebrata</taxon>
        <taxon>Euteleostomi</taxon>
        <taxon>Archelosauria</taxon>
        <taxon>Archosauria</taxon>
        <taxon>Dinosauria</taxon>
        <taxon>Saurischia</taxon>
        <taxon>Theropoda</taxon>
        <taxon>Coelurosauria</taxon>
        <taxon>Aves</taxon>
        <taxon>Neognathae</taxon>
        <taxon>Neoaves</taxon>
        <taxon>Telluraves</taxon>
        <taxon>Accipitrimorphae</taxon>
        <taxon>Accipitriformes</taxon>
        <taxon>Accipitridae</taxon>
        <taxon>Accipitrinae</taxon>
        <taxon>Accipiter</taxon>
    </lineage>
</organism>
<keyword evidence="12 18" id="KW-0041">Annexin</keyword>
<feature type="region of interest" description="Disordered" evidence="19">
    <location>
        <begin position="496"/>
        <end position="532"/>
    </location>
</feature>
<dbReference type="GO" id="GO:0009888">
    <property type="term" value="P:tissue development"/>
    <property type="evidence" value="ECO:0007669"/>
    <property type="project" value="UniProtKB-ARBA"/>
</dbReference>
<dbReference type="SUPFAM" id="SSF47874">
    <property type="entry name" value="Annexin"/>
    <property type="match status" value="2"/>
</dbReference>
<evidence type="ECO:0000256" key="15">
    <source>
        <dbReference type="ARBA" id="ARBA00023302"/>
    </source>
</evidence>
<keyword evidence="21" id="KW-1185">Reference proteome</keyword>
<dbReference type="InterPro" id="IPR037104">
    <property type="entry name" value="Annexin_sf"/>
</dbReference>
<evidence type="ECO:0000256" key="1">
    <source>
        <dbReference type="ARBA" id="ARBA00004123"/>
    </source>
</evidence>
<dbReference type="Gene3D" id="1.10.220.10">
    <property type="entry name" value="Annexin"/>
    <property type="match status" value="5"/>
</dbReference>
<dbReference type="GO" id="GO:0030154">
    <property type="term" value="P:cell differentiation"/>
    <property type="evidence" value="ECO:0007669"/>
    <property type="project" value="UniProtKB-ARBA"/>
</dbReference>
<reference evidence="20" key="2">
    <citation type="submission" date="2025-09" db="UniProtKB">
        <authorList>
            <consortium name="Ensembl"/>
        </authorList>
    </citation>
    <scope>IDENTIFICATION</scope>
</reference>
<dbReference type="GO" id="GO:0051283">
    <property type="term" value="P:negative regulation of sequestering of calcium ion"/>
    <property type="evidence" value="ECO:0007669"/>
    <property type="project" value="TreeGrafter"/>
</dbReference>
<dbReference type="PRINTS" id="PR00196">
    <property type="entry name" value="ANNEXIN"/>
</dbReference>
<evidence type="ECO:0000256" key="13">
    <source>
        <dbReference type="ARBA" id="ARBA00023242"/>
    </source>
</evidence>
<dbReference type="InterPro" id="IPR002393">
    <property type="entry name" value="ANX6"/>
</dbReference>
<dbReference type="GO" id="GO:0005262">
    <property type="term" value="F:calcium channel activity"/>
    <property type="evidence" value="ECO:0007669"/>
    <property type="project" value="UniProtKB-ARBA"/>
</dbReference>
<dbReference type="Ensembl" id="ENSANIT00000014265.1">
    <property type="protein sequence ID" value="ENSANIP00000013786.1"/>
    <property type="gene ID" value="ENSANIG00000009358.1"/>
</dbReference>
<dbReference type="GO" id="GO:0048513">
    <property type="term" value="P:animal organ development"/>
    <property type="evidence" value="ECO:0007669"/>
    <property type="project" value="UniProtKB-ARBA"/>
</dbReference>
<dbReference type="Pfam" id="PF00191">
    <property type="entry name" value="Annexin"/>
    <property type="match status" value="5"/>
</dbReference>
<feature type="compositionally biased region" description="Low complexity" evidence="19">
    <location>
        <begin position="724"/>
        <end position="750"/>
    </location>
</feature>
<dbReference type="GO" id="GO:0012506">
    <property type="term" value="C:vesicle membrane"/>
    <property type="evidence" value="ECO:0007669"/>
    <property type="project" value="TreeGrafter"/>
</dbReference>
<dbReference type="GO" id="GO:0005544">
    <property type="term" value="F:calcium-dependent phospholipid binding"/>
    <property type="evidence" value="ECO:0007669"/>
    <property type="project" value="UniProtKB-KW"/>
</dbReference>
<dbReference type="PANTHER" id="PTHR10502:SF19">
    <property type="entry name" value="ANNEXIN A6"/>
    <property type="match status" value="1"/>
</dbReference>
<evidence type="ECO:0000256" key="8">
    <source>
        <dbReference type="ARBA" id="ARBA00022737"/>
    </source>
</evidence>
<evidence type="ECO:0000256" key="5">
    <source>
        <dbReference type="ARBA" id="ARBA00004496"/>
    </source>
</evidence>
<dbReference type="PANTHER" id="PTHR10502">
    <property type="entry name" value="ANNEXIN"/>
    <property type="match status" value="1"/>
</dbReference>
<evidence type="ECO:0000256" key="14">
    <source>
        <dbReference type="ARBA" id="ARBA00023273"/>
    </source>
</evidence>
<keyword evidence="15 18" id="KW-0111">Calcium/phospholipid-binding</keyword>
<dbReference type="InterPro" id="IPR001464">
    <property type="entry name" value="Annexin"/>
</dbReference>
<evidence type="ECO:0000256" key="4">
    <source>
        <dbReference type="ARBA" id="ARBA00004223"/>
    </source>
</evidence>
<keyword evidence="13" id="KW-0539">Nucleus</keyword>
<dbReference type="Proteomes" id="UP000694541">
    <property type="component" value="Unplaced"/>
</dbReference>
<protein>
    <recommendedName>
        <fullName evidence="18">Annexin</fullName>
    </recommendedName>
</protein>
<evidence type="ECO:0000256" key="9">
    <source>
        <dbReference type="ARBA" id="ARBA00022837"/>
    </source>
</evidence>
<reference evidence="20" key="1">
    <citation type="submission" date="2025-08" db="UniProtKB">
        <authorList>
            <consortium name="Ensembl"/>
        </authorList>
    </citation>
    <scope>IDENTIFICATION</scope>
</reference>
<evidence type="ECO:0000256" key="16">
    <source>
        <dbReference type="ARBA" id="ARBA00025332"/>
    </source>
</evidence>
<comment type="domain">
    <text evidence="18">A pair of annexin repeats may form one binding site for calcium and phospholipid.</text>
</comment>
<dbReference type="GO" id="GO:0042470">
    <property type="term" value="C:melanosome"/>
    <property type="evidence" value="ECO:0007669"/>
    <property type="project" value="UniProtKB-SubCell"/>
</dbReference>
<evidence type="ECO:0000256" key="2">
    <source>
        <dbReference type="ARBA" id="ARBA00004138"/>
    </source>
</evidence>
<dbReference type="FunFam" id="1.10.220.10:FF:000002">
    <property type="entry name" value="Annexin"/>
    <property type="match status" value="1"/>
</dbReference>
<dbReference type="GO" id="GO:0005739">
    <property type="term" value="C:mitochondrion"/>
    <property type="evidence" value="ECO:0007669"/>
    <property type="project" value="GOC"/>
</dbReference>
<sequence length="758" mass="83439">MAPKGKVYRGSVKDFPGFDASQDAEALYNAMKGFGSDKEAILDLITSRSNKQRVEICQAYKSLYGKDLIADLKYELTGKFERLIVSLMRPPAYSDAKEIKDAIAGIGTDEKCLIEILASRTNQEIHDLVAAYKDAYERDLEADIVGDTSGHFKKMLVVLLQGTREEDDVVSEDLVEQDAKDLLEAGELKWGTDEAQFIYILGRRSKQHLRLVFDEYLKISGKPIERSIRAELSGDFEKLMLAVVKCVRSTAEYFAERLYKAMKGLGTRDNTLIRIMVSRSEIDMLDIREVFRTKYEKSLYNMIKEDTSGEYKKALLKLCGGDDDAAGEFFPEAAQVAYRMWELSAVAKVELRGTVQPTESFNDDGDAQVLRKAMKGLGTDEGAIIEVLTQRSNAQRQQILKAYKAHYGRDLMADLKSELSGSLAKLILGLMLTPAQYDAKQLRKAVEVTATLVVSALAREDEAGFAVVVPTPLVAGAVSTPQLHVPPGSHLLYGRKAEQKAPGQRPGLHSRPTGSPVWPLCRPAPSSQPIHKASQGGLLLPYRASPPCSWSSDLPGAGSHSRARVGANQWCAPLSTSHTGWDPTSSTLGHFPVLPALGAVCWTWHVAVLGLEQPPPCLALVGQCCRVPIQCWHLQHSAMPLSSRGLAQMRVSSSKSWPRGTTRRSRLSTRHIRKPTTTAWKTTSAPTHQGISRGFSSPWLWATVTKDQRTSHRRMKMPRNLLMSPATTPATPWRPASSASSAPAATPTSAECFRSSSK</sequence>
<evidence type="ECO:0000256" key="7">
    <source>
        <dbReference type="ARBA" id="ARBA00022490"/>
    </source>
</evidence>
<evidence type="ECO:0000313" key="21">
    <source>
        <dbReference type="Proteomes" id="UP000694541"/>
    </source>
</evidence>
<evidence type="ECO:0000256" key="19">
    <source>
        <dbReference type="SAM" id="MobiDB-lite"/>
    </source>
</evidence>
<dbReference type="GO" id="GO:0019834">
    <property type="term" value="F:phospholipase A2 inhibitor activity"/>
    <property type="evidence" value="ECO:0007669"/>
    <property type="project" value="UniProtKB-KW"/>
</dbReference>
<comment type="similarity">
    <text evidence="6 18">Belongs to the annexin family.</text>
</comment>
<dbReference type="InterPro" id="IPR018252">
    <property type="entry name" value="Annexin_repeat_CS"/>
</dbReference>
<keyword evidence="8 18" id="KW-0677">Repeat</keyword>
<evidence type="ECO:0000313" key="20">
    <source>
        <dbReference type="Ensembl" id="ENSANIP00000013786.1"/>
    </source>
</evidence>
<evidence type="ECO:0000256" key="6">
    <source>
        <dbReference type="ARBA" id="ARBA00007831"/>
    </source>
</evidence>
<accession>A0A8B9MWI4</accession>